<dbReference type="SUPFAM" id="SSF50978">
    <property type="entry name" value="WD40 repeat-like"/>
    <property type="match status" value="2"/>
</dbReference>
<dbReference type="Proteomes" id="UP000198420">
    <property type="component" value="Unassembled WGS sequence"/>
</dbReference>
<feature type="domain" description="Orc1-like AAA ATPase" evidence="5">
    <location>
        <begin position="282"/>
        <end position="427"/>
    </location>
</feature>
<dbReference type="InterPro" id="IPR041664">
    <property type="entry name" value="AAA_16"/>
</dbReference>
<dbReference type="EMBL" id="FZNP01000011">
    <property type="protein sequence ID" value="SNS13151.1"/>
    <property type="molecule type" value="Genomic_DNA"/>
</dbReference>
<evidence type="ECO:0000259" key="5">
    <source>
        <dbReference type="Pfam" id="PF13191"/>
    </source>
</evidence>
<evidence type="ECO:0000256" key="3">
    <source>
        <dbReference type="PROSITE-ProRule" id="PRU00221"/>
    </source>
</evidence>
<evidence type="ECO:0000256" key="4">
    <source>
        <dbReference type="SAM" id="MobiDB-lite"/>
    </source>
</evidence>
<organism evidence="6 7">
    <name type="scientific">Actinomadura mexicana</name>
    <dbReference type="NCBI Taxonomy" id="134959"/>
    <lineage>
        <taxon>Bacteria</taxon>
        <taxon>Bacillati</taxon>
        <taxon>Actinomycetota</taxon>
        <taxon>Actinomycetes</taxon>
        <taxon>Streptosporangiales</taxon>
        <taxon>Thermomonosporaceae</taxon>
        <taxon>Actinomadura</taxon>
    </lineage>
</organism>
<evidence type="ECO:0000313" key="6">
    <source>
        <dbReference type="EMBL" id="SNS13151.1"/>
    </source>
</evidence>
<feature type="repeat" description="WD" evidence="3">
    <location>
        <begin position="1049"/>
        <end position="1083"/>
    </location>
</feature>
<dbReference type="OrthoDB" id="218695at2"/>
<dbReference type="InterPro" id="IPR027417">
    <property type="entry name" value="P-loop_NTPase"/>
</dbReference>
<name>A0A239C0H5_9ACTN</name>
<feature type="repeat" description="WD" evidence="3">
    <location>
        <begin position="775"/>
        <end position="810"/>
    </location>
</feature>
<dbReference type="SUPFAM" id="SSF52540">
    <property type="entry name" value="P-loop containing nucleoside triphosphate hydrolases"/>
    <property type="match status" value="1"/>
</dbReference>
<reference evidence="7" key="1">
    <citation type="submission" date="2017-06" db="EMBL/GenBank/DDBJ databases">
        <authorList>
            <person name="Varghese N."/>
            <person name="Submissions S."/>
        </authorList>
    </citation>
    <scope>NUCLEOTIDE SEQUENCE [LARGE SCALE GENOMIC DNA]</scope>
    <source>
        <strain evidence="7">DSM 44485</strain>
    </source>
</reference>
<feature type="region of interest" description="Disordered" evidence="4">
    <location>
        <begin position="727"/>
        <end position="755"/>
    </location>
</feature>
<dbReference type="PANTHER" id="PTHR19848">
    <property type="entry name" value="WD40 REPEAT PROTEIN"/>
    <property type="match status" value="1"/>
</dbReference>
<dbReference type="InterPro" id="IPR036322">
    <property type="entry name" value="WD40_repeat_dom_sf"/>
</dbReference>
<keyword evidence="2" id="KW-0677">Repeat</keyword>
<dbReference type="InterPro" id="IPR001680">
    <property type="entry name" value="WD40_rpt"/>
</dbReference>
<evidence type="ECO:0000256" key="1">
    <source>
        <dbReference type="ARBA" id="ARBA00022574"/>
    </source>
</evidence>
<dbReference type="PROSITE" id="PS50082">
    <property type="entry name" value="WD_REPEATS_2"/>
    <property type="match status" value="2"/>
</dbReference>
<dbReference type="Gene3D" id="3.40.50.300">
    <property type="entry name" value="P-loop containing nucleotide triphosphate hydrolases"/>
    <property type="match status" value="1"/>
</dbReference>
<dbReference type="InterPro" id="IPR015943">
    <property type="entry name" value="WD40/YVTN_repeat-like_dom_sf"/>
</dbReference>
<protein>
    <submittedName>
        <fullName evidence="6">WD40 repeat</fullName>
    </submittedName>
</protein>
<dbReference type="Pfam" id="PF13191">
    <property type="entry name" value="AAA_16"/>
    <property type="match status" value="1"/>
</dbReference>
<dbReference type="Gene3D" id="2.130.10.10">
    <property type="entry name" value="YVTN repeat-like/Quinoprotein amine dehydrogenase"/>
    <property type="match status" value="4"/>
</dbReference>
<keyword evidence="1 3" id="KW-0853">WD repeat</keyword>
<proteinExistence type="predicted"/>
<evidence type="ECO:0000256" key="2">
    <source>
        <dbReference type="ARBA" id="ARBA00022737"/>
    </source>
</evidence>
<dbReference type="RefSeq" id="WP_089314689.1">
    <property type="nucleotide sequence ID" value="NZ_FZNP01000011.1"/>
</dbReference>
<dbReference type="PROSITE" id="PS50294">
    <property type="entry name" value="WD_REPEATS_REGION"/>
    <property type="match status" value="2"/>
</dbReference>
<accession>A0A239C0H5</accession>
<gene>
    <name evidence="6" type="ORF">SAMN06265355_111189</name>
</gene>
<keyword evidence="7" id="KW-1185">Reference proteome</keyword>
<sequence length="1351" mass="142578">MGARDAAGFDIVPLPFDTCEGFDTCLSGDTCTEHGKIDCTSEAAAIGDLLAEFGGTAVPWAPEDGRHLNAVHTRLSEWARASSSKRSVLLWLGHGRSNRTDAALAIPGQNPVKWYRPGELAEYVSTHLLNRGDDPDWTLIVVEACGAKMFLDRLSNELLDKRTRTGVSLIASGRDQGRGYLATFRRVLADVLDGFANHTEIRLHDLLGRIHDGLQPDLGRVHDLDIRGVRPISRTPKVTEPITASMDVYERLTELLERRPEHERGHFARKAAGTLTGELAWNFVGRRDERSAITSWLDGRRNGLLAVTGRPGSGKSAVLGNVLLHSTPELADLVAELEVVPWAPDPVPAFDLSLHLTGSTIDALATSLAQAFGTEAPAAALSPSQLTDQLVETLASREGNGLTVLADALDEAQEPTAMADLFRRLAELPGVRIVLGTRPSADPANPDGTGLLDRLGRNTQVTWIERVPEDIAEFVRLSLAPLGQPSPAFDEAVADVVRLVTADEREFFDASLAVHEILADPGLLAPDRAAERAALLGSDRRALFRTALARLEREVPATRQALAALSAAQGRGLPRADRIWARAATALGAAALDDRDVAAVLKAAGPYIMLDAADGQGVYRLAHRLFQESFAEQGDRERRREVGLALFELATAAADGERPGPLNPYLVRHLSGHLAAIGEWDLLAARPHVLDLLDPRAVASDAMRAGAGLSRLPAGVLGTLHTAHLAERATPGDRPGLRQLGSAQTGGPPEAASQDAAAWEIRWSRLRSHPPHLTLAGHRGPVTGIAVVPGAGGTHLLATGGGDSTVRLWDPATGLPAGLLLDGHRGPVLTVTALEGVGGRPLLVTSTEQKAGHGGPTLRMWDVRSRQEIPLPDGQHHLYLAGTPTGPASLALATIDGDVHLIDPASSPTSPARLRTLPCPQGGVTGLAVFRSRDDAPLLAGAGHDGSVHIWNLGTARYDRSLPAANTGGIESITMLDGLLATGGEEGAVCVWDPEEGLLLRRMTSRLGAVRALTVFSGTAGRRYLAGGHASGAVSLWDPHLGRQLREPLTGHRGPVRALAAFPAADGADYLATCGTDETVKIWYPTVGSPAAPAAGAVGERTGAIAALNGGCLAFCSEGALHLWEAGDEGSPARLEAAGTVTACTAFGTSDGSSLLALADANAAEVRLWNPAAGTAVNRLRVNAVRAIGALDAPGGALLLTGDLERRLRIWDTKNLALEHEIDAGEHGIPRAVAAFRLADGSPVLASTAHAPEVRFWRFTGGPWGTPLVGHEDSIVAIAAYQGPGRRPLLATTGHDRAICFWDPVAARLLHRIPIGLRCEALAVNGEDLIVGTDEGLFALRPLGNLAIRGH</sequence>
<evidence type="ECO:0000313" key="7">
    <source>
        <dbReference type="Proteomes" id="UP000198420"/>
    </source>
</evidence>
<dbReference type="SMART" id="SM00320">
    <property type="entry name" value="WD40"/>
    <property type="match status" value="7"/>
</dbReference>
<dbReference type="PANTHER" id="PTHR19848:SF8">
    <property type="entry name" value="F-BOX AND WD REPEAT DOMAIN CONTAINING 7"/>
    <property type="match status" value="1"/>
</dbReference>
<dbReference type="Pfam" id="PF00400">
    <property type="entry name" value="WD40"/>
    <property type="match status" value="3"/>
</dbReference>